<evidence type="ECO:0000313" key="5">
    <source>
        <dbReference type="Proteomes" id="UP000278036"/>
    </source>
</evidence>
<dbReference type="InterPro" id="IPR017853">
    <property type="entry name" value="GH"/>
</dbReference>
<dbReference type="AlphaFoldDB" id="A0A3A9JHJ8"/>
<dbReference type="EMBL" id="RFLX01000003">
    <property type="protein sequence ID" value="RMI25947.1"/>
    <property type="molecule type" value="Genomic_DNA"/>
</dbReference>
<evidence type="ECO:0000313" key="4">
    <source>
        <dbReference type="Proteomes" id="UP000274097"/>
    </source>
</evidence>
<comment type="caution">
    <text evidence="2">The sequence shown here is derived from an EMBL/GenBank/DDBJ whole genome shotgun (WGS) entry which is preliminary data.</text>
</comment>
<dbReference type="Gene3D" id="1.10.10.470">
    <property type="entry name" value="Maltooligosyl trehalose synthase, domain 4"/>
    <property type="match status" value="1"/>
</dbReference>
<dbReference type="OrthoDB" id="9761577at2"/>
<sequence>MTQPVSSTPRATARLQFHAGFTLDDAVPVVPYLARLGISHLYASPILQARAGSTHGYDTTSHRHVNPELGGEDALRRLVAALRQHGMGLLLDIVPNHMGVSGDDNEIWLDVLGHGPGSQYAQFFDVDWESDDPALHGKILAPFLGKPYGEALRDGELKLAKRGPTGIAVDYFDNLFPIRPEDAPQALAEMEALNADTDEARARLHELLERQHFRLSHWKLASEEINWRRFFDVTSLAGVRIEVPEVFEESHALILRLYAEGLIDGLRIDHVDGLAQPGAYCRKLRRRMAAAAHLRPADAPKVEPYIVVEKILAPGESMPIDWQVDGTTGYEFMDQVSAVLHDPEGEAPLSLLWKEVSGSARDFPAEERLARRQILRDNLAAEREACARALHRIARSDIMTRDIPLAAIRRVLTEILVHFPVYRTYTRAGRATSQDATVMLRAVGAARANLPLSDHDVLDHLYQWLGEERIRQMPAPLRRLRLVARTRFQQLSSPTAAKSVEDTAFYRYGRLLSRNEVGSHPDELSLPPEEFHAACQERLARYPGALLATATHDHKRGEDVRMRLAVLSEIPDEWAATLRGWLKAAEPLQQSLETGTAPEGGEAAMLFQMLVASWPLGLKPEDRAGIAEWAGRLAGWQQKAMREAKRRSGWSMPDEDYENASRDYMDGVLDGDANPDLLHGIAHFAARIAPAAAVKSLAQTTLRLTVPGVPDLYQGTEYWDESLVDPDNRRPVDFTARATALEQASDATALLPHWQDGRVKQALIHALLRLRQQWPDLFHQGSYEPLEATGPRAHELLAFRRRHREQELLVVVPLRAAPLMGDSAAPLFPTGSWRDTRLPLPAGDGGWRCLFSGRDAGAEALPMEWLEQHLPLLVLQRGC</sequence>
<gene>
    <name evidence="2" type="primary">treY</name>
    <name evidence="2" type="ORF">D6Z83_07725</name>
    <name evidence="3" type="ORF">EBE87_06010</name>
</gene>
<dbReference type="GO" id="GO:0005992">
    <property type="term" value="P:trehalose biosynthetic process"/>
    <property type="evidence" value="ECO:0007669"/>
    <property type="project" value="TreeGrafter"/>
</dbReference>
<dbReference type="InterPro" id="IPR006047">
    <property type="entry name" value="GH13_cat_dom"/>
</dbReference>
<dbReference type="EMBL" id="RAQU01000032">
    <property type="protein sequence ID" value="RKK04781.1"/>
    <property type="molecule type" value="Genomic_DNA"/>
</dbReference>
<accession>A0A3A9JHJ8</accession>
<dbReference type="SUPFAM" id="SSF51445">
    <property type="entry name" value="(Trans)glycosidases"/>
    <property type="match status" value="1"/>
</dbReference>
<organism evidence="2 5">
    <name type="scientific">Teichococcus wenyumeiae</name>
    <dbReference type="NCBI Taxonomy" id="2478470"/>
    <lineage>
        <taxon>Bacteria</taxon>
        <taxon>Pseudomonadati</taxon>
        <taxon>Pseudomonadota</taxon>
        <taxon>Alphaproteobacteria</taxon>
        <taxon>Acetobacterales</taxon>
        <taxon>Roseomonadaceae</taxon>
        <taxon>Roseomonas</taxon>
    </lineage>
</organism>
<name>A0A3A9JHJ8_9PROT</name>
<evidence type="ECO:0000313" key="2">
    <source>
        <dbReference type="EMBL" id="RKK04781.1"/>
    </source>
</evidence>
<dbReference type="Gene3D" id="1.10.150.200">
    <property type="entry name" value="Maltooligosyl trehalose synthase, domain 3"/>
    <property type="match status" value="1"/>
</dbReference>
<dbReference type="InterPro" id="IPR012767">
    <property type="entry name" value="Trehalose_TreY"/>
</dbReference>
<dbReference type="NCBIfam" id="TIGR02401">
    <property type="entry name" value="trehalose_TreY"/>
    <property type="match status" value="1"/>
</dbReference>
<evidence type="ECO:0000313" key="3">
    <source>
        <dbReference type="EMBL" id="RMI25947.1"/>
    </source>
</evidence>
<reference evidence="2 5" key="1">
    <citation type="submission" date="2018-09" db="EMBL/GenBank/DDBJ databases">
        <title>Roseomonas sp. nov., isolated from feces of Tibetan antelopes in the Qinghai-Tibet plateau, China.</title>
        <authorList>
            <person name="Tian Z."/>
        </authorList>
    </citation>
    <scope>NUCLEOTIDE SEQUENCE [LARGE SCALE GENOMIC DNA]</scope>
    <source>
        <strain evidence="3 4">Z23</strain>
        <strain evidence="2 5">Z24</strain>
    </source>
</reference>
<protein>
    <submittedName>
        <fullName evidence="2">Malto-oligosyltrehalose synthase</fullName>
    </submittedName>
</protein>
<dbReference type="InParanoid" id="A0A3A9JHJ8"/>
<dbReference type="InterPro" id="IPR013797">
    <property type="entry name" value="Maltooligo_trehalose_synth_4"/>
</dbReference>
<dbReference type="Gene3D" id="3.30.1590.10">
    <property type="entry name" value="Maltooligosyl trehalose synthase, domain 2"/>
    <property type="match status" value="1"/>
</dbReference>
<dbReference type="Proteomes" id="UP000278036">
    <property type="component" value="Unassembled WGS sequence"/>
</dbReference>
<dbReference type="RefSeq" id="WP_120637751.1">
    <property type="nucleotide sequence ID" value="NZ_RAQU01000032.1"/>
</dbReference>
<dbReference type="CDD" id="cd11336">
    <property type="entry name" value="AmyAc_MTSase"/>
    <property type="match status" value="1"/>
</dbReference>
<keyword evidence="4" id="KW-1185">Reference proteome</keyword>
<dbReference type="GO" id="GO:0030980">
    <property type="term" value="P:alpha-glucan catabolic process"/>
    <property type="evidence" value="ECO:0007669"/>
    <property type="project" value="TreeGrafter"/>
</dbReference>
<dbReference type="PANTHER" id="PTHR10357:SF216">
    <property type="entry name" value="MALTOOLIGOSYL TREHALOSE SYNTHASE-RELATED"/>
    <property type="match status" value="1"/>
</dbReference>
<dbReference type="Proteomes" id="UP000274097">
    <property type="component" value="Unassembled WGS sequence"/>
</dbReference>
<feature type="domain" description="Glycosyl hydrolase family 13 catalytic" evidence="1">
    <location>
        <begin position="17"/>
        <end position="762"/>
    </location>
</feature>
<proteinExistence type="predicted"/>
<dbReference type="Pfam" id="PF00128">
    <property type="entry name" value="Alpha-amylase"/>
    <property type="match status" value="1"/>
</dbReference>
<dbReference type="GO" id="GO:0047470">
    <property type="term" value="F:(1,4)-alpha-D-glucan 1-alpha-D-glucosylmutase activity"/>
    <property type="evidence" value="ECO:0007669"/>
    <property type="project" value="TreeGrafter"/>
</dbReference>
<evidence type="ECO:0000259" key="1">
    <source>
        <dbReference type="SMART" id="SM00642"/>
    </source>
</evidence>
<dbReference type="SMART" id="SM00642">
    <property type="entry name" value="Aamy"/>
    <property type="match status" value="1"/>
</dbReference>
<dbReference type="PANTHER" id="PTHR10357">
    <property type="entry name" value="ALPHA-AMYLASE FAMILY MEMBER"/>
    <property type="match status" value="1"/>
</dbReference>
<dbReference type="Gene3D" id="3.20.20.80">
    <property type="entry name" value="Glycosidases"/>
    <property type="match status" value="1"/>
</dbReference>